<proteinExistence type="predicted"/>
<organism evidence="1 2">
    <name type="scientific">Dryococelus australis</name>
    <dbReference type="NCBI Taxonomy" id="614101"/>
    <lineage>
        <taxon>Eukaryota</taxon>
        <taxon>Metazoa</taxon>
        <taxon>Ecdysozoa</taxon>
        <taxon>Arthropoda</taxon>
        <taxon>Hexapoda</taxon>
        <taxon>Insecta</taxon>
        <taxon>Pterygota</taxon>
        <taxon>Neoptera</taxon>
        <taxon>Polyneoptera</taxon>
        <taxon>Phasmatodea</taxon>
        <taxon>Verophasmatodea</taxon>
        <taxon>Anareolatae</taxon>
        <taxon>Phasmatidae</taxon>
        <taxon>Eurycanthinae</taxon>
        <taxon>Dryococelus</taxon>
    </lineage>
</organism>
<accession>A0ABQ9HVF7</accession>
<dbReference type="InterPro" id="IPR012337">
    <property type="entry name" value="RNaseH-like_sf"/>
</dbReference>
<evidence type="ECO:0000313" key="1">
    <source>
        <dbReference type="EMBL" id="KAJ8888066.1"/>
    </source>
</evidence>
<dbReference type="SUPFAM" id="SSF53098">
    <property type="entry name" value="Ribonuclease H-like"/>
    <property type="match status" value="1"/>
</dbReference>
<reference evidence="1 2" key="1">
    <citation type="submission" date="2023-02" db="EMBL/GenBank/DDBJ databases">
        <title>LHISI_Scaffold_Assembly.</title>
        <authorList>
            <person name="Stuart O.P."/>
            <person name="Cleave R."/>
            <person name="Magrath M.J.L."/>
            <person name="Mikheyev A.S."/>
        </authorList>
    </citation>
    <scope>NUCLEOTIDE SEQUENCE [LARGE SCALE GENOMIC DNA]</scope>
    <source>
        <strain evidence="1">Daus_M_001</strain>
        <tissue evidence="1">Leg muscle</tissue>
    </source>
</reference>
<dbReference type="PANTHER" id="PTHR45749">
    <property type="match status" value="1"/>
</dbReference>
<keyword evidence="2" id="KW-1185">Reference proteome</keyword>
<evidence type="ECO:0000313" key="2">
    <source>
        <dbReference type="Proteomes" id="UP001159363"/>
    </source>
</evidence>
<name>A0ABQ9HVF7_9NEOP</name>
<gene>
    <name evidence="1" type="ORF">PR048_007552</name>
</gene>
<dbReference type="Proteomes" id="UP001159363">
    <property type="component" value="Chromosome 3"/>
</dbReference>
<dbReference type="PANTHER" id="PTHR45749:SF21">
    <property type="entry name" value="DUF4371 DOMAIN-CONTAINING PROTEIN"/>
    <property type="match status" value="1"/>
</dbReference>
<sequence>MTGESLFNVIKDALLRLDLNLDKLLGQCYDGGANLAVVNRGVESRILAEQPLALYIHCAAHALDLPLQDSSK</sequence>
<protein>
    <recommendedName>
        <fullName evidence="3">DUF4371 domain-containing protein</fullName>
    </recommendedName>
</protein>
<evidence type="ECO:0008006" key="3">
    <source>
        <dbReference type="Google" id="ProtNLM"/>
    </source>
</evidence>
<dbReference type="EMBL" id="JARBHB010000003">
    <property type="protein sequence ID" value="KAJ8888066.1"/>
    <property type="molecule type" value="Genomic_DNA"/>
</dbReference>
<comment type="caution">
    <text evidence="1">The sequence shown here is derived from an EMBL/GenBank/DDBJ whole genome shotgun (WGS) entry which is preliminary data.</text>
</comment>